<proteinExistence type="predicted"/>
<name>A0AA89C3I4_PINIB</name>
<gene>
    <name evidence="1" type="ORF">FSP39_009765</name>
</gene>
<sequence length="192" mass="21618">MKGYLVEPTSLEINGKVYKESIYVAPLEDTMLIGLDFMSKYQVTLDMKEGQLYIQGQQVPFTDEGDNSVQAVKGINVRVKRKTHIPARSVVRIPCTTEKQLNNETYVIEPDINTVLAPRVCFEGSGKPVMSFVNNSDNQVTLFKNQRVGVAFEVEEIPAISEISNKITVSKVSQQREQEGIGQLSSYRLKWL</sequence>
<reference evidence="1" key="1">
    <citation type="submission" date="2019-08" db="EMBL/GenBank/DDBJ databases">
        <title>The improved chromosome-level genome for the pearl oyster Pinctada fucata martensii using PacBio sequencing and Hi-C.</title>
        <authorList>
            <person name="Zheng Z."/>
        </authorList>
    </citation>
    <scope>NUCLEOTIDE SEQUENCE</scope>
    <source>
        <strain evidence="1">ZZ-2019</strain>
        <tissue evidence="1">Adductor muscle</tissue>
    </source>
</reference>
<evidence type="ECO:0000313" key="1">
    <source>
        <dbReference type="EMBL" id="KAK3099798.1"/>
    </source>
</evidence>
<organism evidence="1 2">
    <name type="scientific">Pinctada imbricata</name>
    <name type="common">Atlantic pearl-oyster</name>
    <name type="synonym">Pinctada martensii</name>
    <dbReference type="NCBI Taxonomy" id="66713"/>
    <lineage>
        <taxon>Eukaryota</taxon>
        <taxon>Metazoa</taxon>
        <taxon>Spiralia</taxon>
        <taxon>Lophotrochozoa</taxon>
        <taxon>Mollusca</taxon>
        <taxon>Bivalvia</taxon>
        <taxon>Autobranchia</taxon>
        <taxon>Pteriomorphia</taxon>
        <taxon>Pterioida</taxon>
        <taxon>Pterioidea</taxon>
        <taxon>Pteriidae</taxon>
        <taxon>Pinctada</taxon>
    </lineage>
</organism>
<dbReference type="Proteomes" id="UP001186944">
    <property type="component" value="Unassembled WGS sequence"/>
</dbReference>
<protein>
    <submittedName>
        <fullName evidence="1">Uncharacterized protein</fullName>
    </submittedName>
</protein>
<evidence type="ECO:0000313" key="2">
    <source>
        <dbReference type="Proteomes" id="UP001186944"/>
    </source>
</evidence>
<dbReference type="SUPFAM" id="SSF50630">
    <property type="entry name" value="Acid proteases"/>
    <property type="match status" value="1"/>
</dbReference>
<dbReference type="InterPro" id="IPR021109">
    <property type="entry name" value="Peptidase_aspartic_dom_sf"/>
</dbReference>
<dbReference type="Gene3D" id="2.40.70.10">
    <property type="entry name" value="Acid Proteases"/>
    <property type="match status" value="1"/>
</dbReference>
<dbReference type="EMBL" id="VSWD01000006">
    <property type="protein sequence ID" value="KAK3099798.1"/>
    <property type="molecule type" value="Genomic_DNA"/>
</dbReference>
<accession>A0AA89C3I4</accession>
<keyword evidence="2" id="KW-1185">Reference proteome</keyword>
<dbReference type="AlphaFoldDB" id="A0AA89C3I4"/>
<comment type="caution">
    <text evidence="1">The sequence shown here is derived from an EMBL/GenBank/DDBJ whole genome shotgun (WGS) entry which is preliminary data.</text>
</comment>